<dbReference type="Proteomes" id="UP000007266">
    <property type="component" value="Linkage group 3"/>
</dbReference>
<dbReference type="EMBL" id="KQ971321">
    <property type="protein sequence ID" value="KYB28773.1"/>
    <property type="molecule type" value="Genomic_DNA"/>
</dbReference>
<feature type="region of interest" description="Disordered" evidence="1">
    <location>
        <begin position="18"/>
        <end position="85"/>
    </location>
</feature>
<keyword evidence="3" id="KW-1185">Reference proteome</keyword>
<gene>
    <name evidence="2" type="primary">AUGUSTUS-3.0.2_32460</name>
    <name evidence="2" type="ORF">TcasGA2_TC032460</name>
</gene>
<evidence type="ECO:0000256" key="1">
    <source>
        <dbReference type="SAM" id="MobiDB-lite"/>
    </source>
</evidence>
<dbReference type="InParanoid" id="A0A139WLK2"/>
<name>A0A139WLK2_TRICA</name>
<protein>
    <submittedName>
        <fullName evidence="2">Uncharacterized protein</fullName>
    </submittedName>
</protein>
<dbReference type="AlphaFoldDB" id="A0A139WLK2"/>
<reference evidence="2 3" key="2">
    <citation type="journal article" date="2010" name="Nucleic Acids Res.">
        <title>BeetleBase in 2010: revisions to provide comprehensive genomic information for Tribolium castaneum.</title>
        <authorList>
            <person name="Kim H.S."/>
            <person name="Murphy T."/>
            <person name="Xia J."/>
            <person name="Caragea D."/>
            <person name="Park Y."/>
            <person name="Beeman R.W."/>
            <person name="Lorenzen M.D."/>
            <person name="Butcher S."/>
            <person name="Manak J.R."/>
            <person name="Brown S.J."/>
        </authorList>
    </citation>
    <scope>GENOME REANNOTATION</scope>
    <source>
        <strain evidence="2 3">Georgia GA2</strain>
    </source>
</reference>
<organism evidence="2 3">
    <name type="scientific">Tribolium castaneum</name>
    <name type="common">Red flour beetle</name>
    <dbReference type="NCBI Taxonomy" id="7070"/>
    <lineage>
        <taxon>Eukaryota</taxon>
        <taxon>Metazoa</taxon>
        <taxon>Ecdysozoa</taxon>
        <taxon>Arthropoda</taxon>
        <taxon>Hexapoda</taxon>
        <taxon>Insecta</taxon>
        <taxon>Pterygota</taxon>
        <taxon>Neoptera</taxon>
        <taxon>Endopterygota</taxon>
        <taxon>Coleoptera</taxon>
        <taxon>Polyphaga</taxon>
        <taxon>Cucujiformia</taxon>
        <taxon>Tenebrionidae</taxon>
        <taxon>Tenebrionidae incertae sedis</taxon>
        <taxon>Tribolium</taxon>
    </lineage>
</organism>
<evidence type="ECO:0000313" key="2">
    <source>
        <dbReference type="EMBL" id="KYB28773.1"/>
    </source>
</evidence>
<sequence length="85" mass="8883">MASIKNRSSRLQFAPKLSAIASSSEVGGGAKTPVGGRSASNESPTPGHHSTVGALIVPKHQSEPDTSLVRTLPPLPTDFYTRNTE</sequence>
<accession>A0A139WLK2</accession>
<evidence type="ECO:0000313" key="3">
    <source>
        <dbReference type="Proteomes" id="UP000007266"/>
    </source>
</evidence>
<reference evidence="2 3" key="1">
    <citation type="journal article" date="2008" name="Nature">
        <title>The genome of the model beetle and pest Tribolium castaneum.</title>
        <authorList>
            <consortium name="Tribolium Genome Sequencing Consortium"/>
            <person name="Richards S."/>
            <person name="Gibbs R.A."/>
            <person name="Weinstock G.M."/>
            <person name="Brown S.J."/>
            <person name="Denell R."/>
            <person name="Beeman R.W."/>
            <person name="Gibbs R."/>
            <person name="Beeman R.W."/>
            <person name="Brown S.J."/>
            <person name="Bucher G."/>
            <person name="Friedrich M."/>
            <person name="Grimmelikhuijzen C.J."/>
            <person name="Klingler M."/>
            <person name="Lorenzen M."/>
            <person name="Richards S."/>
            <person name="Roth S."/>
            <person name="Schroder R."/>
            <person name="Tautz D."/>
            <person name="Zdobnov E.M."/>
            <person name="Muzny D."/>
            <person name="Gibbs R.A."/>
            <person name="Weinstock G.M."/>
            <person name="Attaway T."/>
            <person name="Bell S."/>
            <person name="Buhay C.J."/>
            <person name="Chandrabose M.N."/>
            <person name="Chavez D."/>
            <person name="Clerk-Blankenburg K.P."/>
            <person name="Cree A."/>
            <person name="Dao M."/>
            <person name="Davis C."/>
            <person name="Chacko J."/>
            <person name="Dinh H."/>
            <person name="Dugan-Rocha S."/>
            <person name="Fowler G."/>
            <person name="Garner T.T."/>
            <person name="Garnes J."/>
            <person name="Gnirke A."/>
            <person name="Hawes A."/>
            <person name="Hernandez J."/>
            <person name="Hines S."/>
            <person name="Holder M."/>
            <person name="Hume J."/>
            <person name="Jhangiani S.N."/>
            <person name="Joshi V."/>
            <person name="Khan Z.M."/>
            <person name="Jackson L."/>
            <person name="Kovar C."/>
            <person name="Kowis A."/>
            <person name="Lee S."/>
            <person name="Lewis L.R."/>
            <person name="Margolis J."/>
            <person name="Morgan M."/>
            <person name="Nazareth L.V."/>
            <person name="Nguyen N."/>
            <person name="Okwuonu G."/>
            <person name="Parker D."/>
            <person name="Richards S."/>
            <person name="Ruiz S.J."/>
            <person name="Santibanez J."/>
            <person name="Savard J."/>
            <person name="Scherer S.E."/>
            <person name="Schneider B."/>
            <person name="Sodergren E."/>
            <person name="Tautz D."/>
            <person name="Vattahil S."/>
            <person name="Villasana D."/>
            <person name="White C.S."/>
            <person name="Wright R."/>
            <person name="Park Y."/>
            <person name="Beeman R.W."/>
            <person name="Lord J."/>
            <person name="Oppert B."/>
            <person name="Lorenzen M."/>
            <person name="Brown S."/>
            <person name="Wang L."/>
            <person name="Savard J."/>
            <person name="Tautz D."/>
            <person name="Richards S."/>
            <person name="Weinstock G."/>
            <person name="Gibbs R.A."/>
            <person name="Liu Y."/>
            <person name="Worley K."/>
            <person name="Weinstock G."/>
            <person name="Elsik C.G."/>
            <person name="Reese J.T."/>
            <person name="Elhaik E."/>
            <person name="Landan G."/>
            <person name="Graur D."/>
            <person name="Arensburger P."/>
            <person name="Atkinson P."/>
            <person name="Beeman R.W."/>
            <person name="Beidler J."/>
            <person name="Brown S.J."/>
            <person name="Demuth J.P."/>
            <person name="Drury D.W."/>
            <person name="Du Y.Z."/>
            <person name="Fujiwara H."/>
            <person name="Lorenzen M."/>
            <person name="Maselli V."/>
            <person name="Osanai M."/>
            <person name="Park Y."/>
            <person name="Robertson H.M."/>
            <person name="Tu Z."/>
            <person name="Wang J.J."/>
            <person name="Wang S."/>
            <person name="Richards S."/>
            <person name="Song H."/>
            <person name="Zhang L."/>
            <person name="Sodergren E."/>
            <person name="Werner D."/>
            <person name="Stanke M."/>
            <person name="Morgenstern B."/>
            <person name="Solovyev V."/>
            <person name="Kosarev P."/>
            <person name="Brown G."/>
            <person name="Chen H.C."/>
            <person name="Ermolaeva O."/>
            <person name="Hlavina W."/>
            <person name="Kapustin Y."/>
            <person name="Kiryutin B."/>
            <person name="Kitts P."/>
            <person name="Maglott D."/>
            <person name="Pruitt K."/>
            <person name="Sapojnikov V."/>
            <person name="Souvorov A."/>
            <person name="Mackey A.J."/>
            <person name="Waterhouse R.M."/>
            <person name="Wyder S."/>
            <person name="Zdobnov E.M."/>
            <person name="Zdobnov E.M."/>
            <person name="Wyder S."/>
            <person name="Kriventseva E.V."/>
            <person name="Kadowaki T."/>
            <person name="Bork P."/>
            <person name="Aranda M."/>
            <person name="Bao R."/>
            <person name="Beermann A."/>
            <person name="Berns N."/>
            <person name="Bolognesi R."/>
            <person name="Bonneton F."/>
            <person name="Bopp D."/>
            <person name="Brown S.J."/>
            <person name="Bucher G."/>
            <person name="Butts T."/>
            <person name="Chaumot A."/>
            <person name="Denell R.E."/>
            <person name="Ferrier D.E."/>
            <person name="Friedrich M."/>
            <person name="Gordon C.M."/>
            <person name="Jindra M."/>
            <person name="Klingler M."/>
            <person name="Lan Q."/>
            <person name="Lattorff H.M."/>
            <person name="Laudet V."/>
            <person name="von Levetsow C."/>
            <person name="Liu Z."/>
            <person name="Lutz R."/>
            <person name="Lynch J.A."/>
            <person name="da Fonseca R.N."/>
            <person name="Posnien N."/>
            <person name="Reuter R."/>
            <person name="Roth S."/>
            <person name="Savard J."/>
            <person name="Schinko J.B."/>
            <person name="Schmitt C."/>
            <person name="Schoppmeier M."/>
            <person name="Schroder R."/>
            <person name="Shippy T.D."/>
            <person name="Simonnet F."/>
            <person name="Marques-Souza H."/>
            <person name="Tautz D."/>
            <person name="Tomoyasu Y."/>
            <person name="Trauner J."/>
            <person name="Van der Zee M."/>
            <person name="Vervoort M."/>
            <person name="Wittkopp N."/>
            <person name="Wimmer E.A."/>
            <person name="Yang X."/>
            <person name="Jones A.K."/>
            <person name="Sattelle D.B."/>
            <person name="Ebert P.R."/>
            <person name="Nelson D."/>
            <person name="Scott J.G."/>
            <person name="Beeman R.W."/>
            <person name="Muthukrishnan S."/>
            <person name="Kramer K.J."/>
            <person name="Arakane Y."/>
            <person name="Beeman R.W."/>
            <person name="Zhu Q."/>
            <person name="Hogenkamp D."/>
            <person name="Dixit R."/>
            <person name="Oppert B."/>
            <person name="Jiang H."/>
            <person name="Zou Z."/>
            <person name="Marshall J."/>
            <person name="Elpidina E."/>
            <person name="Vinokurov K."/>
            <person name="Oppert C."/>
            <person name="Zou Z."/>
            <person name="Evans J."/>
            <person name="Lu Z."/>
            <person name="Zhao P."/>
            <person name="Sumathipala N."/>
            <person name="Altincicek B."/>
            <person name="Vilcinskas A."/>
            <person name="Williams M."/>
            <person name="Hultmark D."/>
            <person name="Hetru C."/>
            <person name="Jiang H."/>
            <person name="Grimmelikhuijzen C.J."/>
            <person name="Hauser F."/>
            <person name="Cazzamali G."/>
            <person name="Williamson M."/>
            <person name="Park Y."/>
            <person name="Li B."/>
            <person name="Tanaka Y."/>
            <person name="Predel R."/>
            <person name="Neupert S."/>
            <person name="Schachtner J."/>
            <person name="Verleyen P."/>
            <person name="Raible F."/>
            <person name="Bork P."/>
            <person name="Friedrich M."/>
            <person name="Walden K.K."/>
            <person name="Robertson H.M."/>
            <person name="Angeli S."/>
            <person name="Foret S."/>
            <person name="Bucher G."/>
            <person name="Schuetz S."/>
            <person name="Maleszka R."/>
            <person name="Wimmer E.A."/>
            <person name="Beeman R.W."/>
            <person name="Lorenzen M."/>
            <person name="Tomoyasu Y."/>
            <person name="Miller S.C."/>
            <person name="Grossmann D."/>
            <person name="Bucher G."/>
        </authorList>
    </citation>
    <scope>NUCLEOTIDE SEQUENCE [LARGE SCALE GENOMIC DNA]</scope>
    <source>
        <strain evidence="2 3">Georgia GA2</strain>
    </source>
</reference>
<proteinExistence type="predicted"/>